<dbReference type="PANTHER" id="PTHR37574">
    <property type="entry name" value="LIPASE B"/>
    <property type="match status" value="1"/>
</dbReference>
<dbReference type="InterPro" id="IPR029058">
    <property type="entry name" value="AB_hydrolase_fold"/>
</dbReference>
<dbReference type="SMR" id="A0A136IP66"/>
<keyword evidence="2" id="KW-1185">Reference proteome</keyword>
<protein>
    <recommendedName>
        <fullName evidence="3">Alpha/Beta hydrolase protein</fullName>
    </recommendedName>
</protein>
<evidence type="ECO:0000313" key="2">
    <source>
        <dbReference type="Proteomes" id="UP000070501"/>
    </source>
</evidence>
<dbReference type="OrthoDB" id="4605274at2759"/>
<dbReference type="Proteomes" id="UP000070501">
    <property type="component" value="Unassembled WGS sequence"/>
</dbReference>
<dbReference type="SUPFAM" id="SSF53474">
    <property type="entry name" value="alpha/beta-Hydrolases"/>
    <property type="match status" value="1"/>
</dbReference>
<dbReference type="PANTHER" id="PTHR37574:SF1">
    <property type="entry name" value="LIPASE B"/>
    <property type="match status" value="1"/>
</dbReference>
<gene>
    <name evidence="1" type="ORF">Micbo1qcDRAFT_219036</name>
</gene>
<dbReference type="STRING" id="196109.A0A136IP66"/>
<dbReference type="AlphaFoldDB" id="A0A136IP66"/>
<dbReference type="Gene3D" id="3.40.50.1820">
    <property type="entry name" value="alpha/beta hydrolase"/>
    <property type="match status" value="1"/>
</dbReference>
<dbReference type="InParanoid" id="A0A136IP66"/>
<evidence type="ECO:0000313" key="1">
    <source>
        <dbReference type="EMBL" id="KXJ86499.1"/>
    </source>
</evidence>
<dbReference type="InterPro" id="IPR053228">
    <property type="entry name" value="Stereospecific_Lipase"/>
</dbReference>
<evidence type="ECO:0008006" key="3">
    <source>
        <dbReference type="Google" id="ProtNLM"/>
    </source>
</evidence>
<name>A0A136IP66_9PEZI</name>
<organism evidence="1 2">
    <name type="scientific">Microdochium bolleyi</name>
    <dbReference type="NCBI Taxonomy" id="196109"/>
    <lineage>
        <taxon>Eukaryota</taxon>
        <taxon>Fungi</taxon>
        <taxon>Dikarya</taxon>
        <taxon>Ascomycota</taxon>
        <taxon>Pezizomycotina</taxon>
        <taxon>Sordariomycetes</taxon>
        <taxon>Xylariomycetidae</taxon>
        <taxon>Xylariales</taxon>
        <taxon>Microdochiaceae</taxon>
        <taxon>Microdochium</taxon>
    </lineage>
</organism>
<dbReference type="EMBL" id="KQ964267">
    <property type="protein sequence ID" value="KXJ86499.1"/>
    <property type="molecule type" value="Genomic_DNA"/>
</dbReference>
<reference evidence="2" key="1">
    <citation type="submission" date="2016-02" db="EMBL/GenBank/DDBJ databases">
        <title>Draft genome sequence of Microdochium bolleyi, a fungal endophyte of beachgrass.</title>
        <authorList>
            <consortium name="DOE Joint Genome Institute"/>
            <person name="David A.S."/>
            <person name="May G."/>
            <person name="Haridas S."/>
            <person name="Lim J."/>
            <person name="Wang M."/>
            <person name="Labutti K."/>
            <person name="Lipzen A."/>
            <person name="Barry K."/>
            <person name="Grigoriev I.V."/>
        </authorList>
    </citation>
    <scope>NUCLEOTIDE SEQUENCE [LARGE SCALE GENOMIC DNA]</scope>
    <source>
        <strain evidence="2">J235TASD1</strain>
    </source>
</reference>
<accession>A0A136IP66</accession>
<sequence>MHLLYRSNRDPSRPVYPKAKSCDAPYSVSEAKLRAAIHIPATFTYGRKRPVILFPGTSNTGYITFSGNFIPLLTGVEWADPVWVNVPGFLLDDAQVNAEYAAYAMNYIAALTSRSDVGIVAWSQGNIDCQWAYKYWPSTRGVVTDHVAISADYAGTVFANAATLLVPALTNDPSVLQQEAGSQFITRLRQGGGDSAFVPTTSLYSGFFDEVVQPQSGPGASAFLKGATNVEVQQACGGKGLAGTIYTHESMLANPLAFAMAKDALTHDGPGQLARVEGGLDAVCKPYLTPGLGLDELLLTENAVLIAGLTLLLYPNKVPVEPRLKSYATAQSTSVCDRAAVVF</sequence>
<proteinExistence type="predicted"/>